<dbReference type="EMBL" id="BNBO01000002">
    <property type="protein sequence ID" value="GHH60385.1"/>
    <property type="molecule type" value="Genomic_DNA"/>
</dbReference>
<evidence type="ECO:0000256" key="1">
    <source>
        <dbReference type="SAM" id="MobiDB-lite"/>
    </source>
</evidence>
<reference evidence="3" key="1">
    <citation type="journal article" date="2014" name="Int. J. Syst. Evol. Microbiol.">
        <title>Complete genome sequence of Corynebacterium casei LMG S-19264T (=DSM 44701T), isolated from a smear-ripened cheese.</title>
        <authorList>
            <consortium name="US DOE Joint Genome Institute (JGI-PGF)"/>
            <person name="Walter F."/>
            <person name="Albersmeier A."/>
            <person name="Kalinowski J."/>
            <person name="Ruckert C."/>
        </authorList>
    </citation>
    <scope>NUCLEOTIDE SEQUENCE</scope>
    <source>
        <strain evidence="3">JCM 4646</strain>
    </source>
</reference>
<evidence type="ECO:0000256" key="2">
    <source>
        <dbReference type="SAM" id="Phobius"/>
    </source>
</evidence>
<gene>
    <name evidence="3" type="ORF">GCM10018781_04990</name>
</gene>
<proteinExistence type="predicted"/>
<evidence type="ECO:0000313" key="3">
    <source>
        <dbReference type="EMBL" id="GHH60385.1"/>
    </source>
</evidence>
<reference evidence="3" key="2">
    <citation type="submission" date="2020-09" db="EMBL/GenBank/DDBJ databases">
        <authorList>
            <person name="Sun Q."/>
            <person name="Ohkuma M."/>
        </authorList>
    </citation>
    <scope>NUCLEOTIDE SEQUENCE</scope>
    <source>
        <strain evidence="3">JCM 4646</strain>
    </source>
</reference>
<feature type="transmembrane region" description="Helical" evidence="2">
    <location>
        <begin position="101"/>
        <end position="123"/>
    </location>
</feature>
<feature type="compositionally biased region" description="Low complexity" evidence="1">
    <location>
        <begin position="1"/>
        <end position="12"/>
    </location>
</feature>
<feature type="region of interest" description="Disordered" evidence="1">
    <location>
        <begin position="1"/>
        <end position="91"/>
    </location>
</feature>
<keyword evidence="2" id="KW-0472">Membrane</keyword>
<name>A0A919KJS8_9ACTN</name>
<dbReference type="Proteomes" id="UP000617734">
    <property type="component" value="Unassembled WGS sequence"/>
</dbReference>
<evidence type="ECO:0000313" key="4">
    <source>
        <dbReference type="Proteomes" id="UP000617734"/>
    </source>
</evidence>
<dbReference type="AlphaFoldDB" id="A0A919KJS8"/>
<feature type="region of interest" description="Disordered" evidence="1">
    <location>
        <begin position="133"/>
        <end position="182"/>
    </location>
</feature>
<feature type="compositionally biased region" description="Low complexity" evidence="1">
    <location>
        <begin position="33"/>
        <end position="45"/>
    </location>
</feature>
<accession>A0A919KJS8</accession>
<organism evidence="3 4">
    <name type="scientific">Kitasatospora indigofera</name>
    <dbReference type="NCBI Taxonomy" id="67307"/>
    <lineage>
        <taxon>Bacteria</taxon>
        <taxon>Bacillati</taxon>
        <taxon>Actinomycetota</taxon>
        <taxon>Actinomycetes</taxon>
        <taxon>Kitasatosporales</taxon>
        <taxon>Streptomycetaceae</taxon>
        <taxon>Kitasatospora</taxon>
    </lineage>
</organism>
<keyword evidence="2" id="KW-1133">Transmembrane helix</keyword>
<feature type="compositionally biased region" description="Low complexity" evidence="1">
    <location>
        <begin position="58"/>
        <end position="91"/>
    </location>
</feature>
<sequence length="346" mass="34267">MSAPENAPSAAPADPPSVPEGASAPEGTPVPDAPSTAAGAVAASRPEPESGPRPGPAASPGAPAGAPADALADASAAVPAEVPQGPEASAGARRLPRAAGVALAAFALLAVTATSAAVTVAVGRPDARTAVAQGAPSPAAASATPSAAPSPSASPSPSPVVTLTTPPAPAPKPSSTLHGTVNGSTHGGDLRYFFAPIPDGAESFGPADGFKMTDEDIAAEYEGQKNIMSILGSYGYKESAERSYRTADGKANVRIRLMRFSNAGNAAEFAKGATFSESESIDVSGVPGARGFLFKPEQKAYTGAMVGIASKGDVEFEITVEVKGDPDKAVLGDVMKRQLDRLSSGG</sequence>
<feature type="compositionally biased region" description="Low complexity" evidence="1">
    <location>
        <begin position="135"/>
        <end position="151"/>
    </location>
</feature>
<comment type="caution">
    <text evidence="3">The sequence shown here is derived from an EMBL/GenBank/DDBJ whole genome shotgun (WGS) entry which is preliminary data.</text>
</comment>
<protein>
    <submittedName>
        <fullName evidence="3">Uncharacterized protein</fullName>
    </submittedName>
</protein>
<keyword evidence="2" id="KW-0812">Transmembrane</keyword>
<keyword evidence="4" id="KW-1185">Reference proteome</keyword>